<keyword evidence="1" id="KW-1133">Transmembrane helix</keyword>
<keyword evidence="1" id="KW-0812">Transmembrane</keyword>
<feature type="transmembrane region" description="Helical" evidence="1">
    <location>
        <begin position="44"/>
        <end position="65"/>
    </location>
</feature>
<comment type="caution">
    <text evidence="2">The sequence shown here is derived from an EMBL/GenBank/DDBJ whole genome shotgun (WGS) entry which is preliminary data.</text>
</comment>
<dbReference type="PANTHER" id="PTHR34358">
    <property type="entry name" value="OS03G0411600 PROTEIN"/>
    <property type="match status" value="1"/>
</dbReference>
<dbReference type="Pfam" id="PF06708">
    <property type="entry name" value="DUF1195"/>
    <property type="match status" value="1"/>
</dbReference>
<evidence type="ECO:0000256" key="1">
    <source>
        <dbReference type="SAM" id="Phobius"/>
    </source>
</evidence>
<sequence length="182" mass="20448">MKDNDPPKITSIPAATAAATTTTTITPKKHASDGSLFGKTRYKFWVLAAILLLAFWSMFTGSVTLKWSTGNLSHLNDDLDFPIRDDDLDILELEEKKHLVRRMWDIYTHSSSTKLPRFWQEAFEAAYEALASDVTDIRDAAVSEIAKLSLLSFNPHPLPVQFTPDTSHGFEESHAKRGKQKV</sequence>
<accession>A0A6A6LHB4</accession>
<gene>
    <name evidence="2" type="ORF">GH714_005953</name>
</gene>
<keyword evidence="1" id="KW-0472">Membrane</keyword>
<dbReference type="EMBL" id="JAAGAX010000010">
    <property type="protein sequence ID" value="KAF2299917.1"/>
    <property type="molecule type" value="Genomic_DNA"/>
</dbReference>
<organism evidence="2 3">
    <name type="scientific">Hevea brasiliensis</name>
    <name type="common">Para rubber tree</name>
    <name type="synonym">Siphonia brasiliensis</name>
    <dbReference type="NCBI Taxonomy" id="3981"/>
    <lineage>
        <taxon>Eukaryota</taxon>
        <taxon>Viridiplantae</taxon>
        <taxon>Streptophyta</taxon>
        <taxon>Embryophyta</taxon>
        <taxon>Tracheophyta</taxon>
        <taxon>Spermatophyta</taxon>
        <taxon>Magnoliopsida</taxon>
        <taxon>eudicotyledons</taxon>
        <taxon>Gunneridae</taxon>
        <taxon>Pentapetalae</taxon>
        <taxon>rosids</taxon>
        <taxon>fabids</taxon>
        <taxon>Malpighiales</taxon>
        <taxon>Euphorbiaceae</taxon>
        <taxon>Crotonoideae</taxon>
        <taxon>Micrandreae</taxon>
        <taxon>Hevea</taxon>
    </lineage>
</organism>
<dbReference type="PANTHER" id="PTHR34358:SF7">
    <property type="entry name" value="SUGAR TRANSPORTER"/>
    <property type="match status" value="1"/>
</dbReference>
<keyword evidence="3" id="KW-1185">Reference proteome</keyword>
<dbReference type="AlphaFoldDB" id="A0A6A6LHB4"/>
<proteinExistence type="predicted"/>
<reference evidence="2 3" key="1">
    <citation type="journal article" date="2020" name="Mol. Plant">
        <title>The Chromosome-Based Rubber Tree Genome Provides New Insights into Spurge Genome Evolution and Rubber Biosynthesis.</title>
        <authorList>
            <person name="Liu J."/>
            <person name="Shi C."/>
            <person name="Shi C.C."/>
            <person name="Li W."/>
            <person name="Zhang Q.J."/>
            <person name="Zhang Y."/>
            <person name="Li K."/>
            <person name="Lu H.F."/>
            <person name="Shi C."/>
            <person name="Zhu S.T."/>
            <person name="Xiao Z.Y."/>
            <person name="Nan H."/>
            <person name="Yue Y."/>
            <person name="Zhu X.G."/>
            <person name="Wu Y."/>
            <person name="Hong X.N."/>
            <person name="Fan G.Y."/>
            <person name="Tong Y."/>
            <person name="Zhang D."/>
            <person name="Mao C.L."/>
            <person name="Liu Y.L."/>
            <person name="Hao S.J."/>
            <person name="Liu W.Q."/>
            <person name="Lv M.Q."/>
            <person name="Zhang H.B."/>
            <person name="Liu Y."/>
            <person name="Hu-Tang G.R."/>
            <person name="Wang J.P."/>
            <person name="Wang J.H."/>
            <person name="Sun Y.H."/>
            <person name="Ni S.B."/>
            <person name="Chen W.B."/>
            <person name="Zhang X.C."/>
            <person name="Jiao Y.N."/>
            <person name="Eichler E.E."/>
            <person name="Li G.H."/>
            <person name="Liu X."/>
            <person name="Gao L.Z."/>
        </authorList>
    </citation>
    <scope>NUCLEOTIDE SEQUENCE [LARGE SCALE GENOMIC DNA]</scope>
    <source>
        <strain evidence="3">cv. GT1</strain>
        <tissue evidence="2">Leaf</tissue>
    </source>
</reference>
<dbReference type="InterPro" id="IPR010608">
    <property type="entry name" value="DUF1195"/>
</dbReference>
<evidence type="ECO:0000313" key="2">
    <source>
        <dbReference type="EMBL" id="KAF2299917.1"/>
    </source>
</evidence>
<name>A0A6A6LHB4_HEVBR</name>
<evidence type="ECO:0000313" key="3">
    <source>
        <dbReference type="Proteomes" id="UP000467840"/>
    </source>
</evidence>
<protein>
    <submittedName>
        <fullName evidence="2">Uncharacterized protein</fullName>
    </submittedName>
</protein>
<dbReference type="Proteomes" id="UP000467840">
    <property type="component" value="Chromosome 4"/>
</dbReference>